<dbReference type="SUPFAM" id="SSF52833">
    <property type="entry name" value="Thioredoxin-like"/>
    <property type="match status" value="1"/>
</dbReference>
<accession>A0A1T4VQ37</accession>
<dbReference type="OrthoDB" id="9800692at2"/>
<dbReference type="RefSeq" id="WP_078766269.1">
    <property type="nucleotide sequence ID" value="NZ_FUXZ01000008.1"/>
</dbReference>
<dbReference type="EMBL" id="FUXZ01000008">
    <property type="protein sequence ID" value="SKA67093.1"/>
    <property type="molecule type" value="Genomic_DNA"/>
</dbReference>
<dbReference type="Proteomes" id="UP000190814">
    <property type="component" value="Unassembled WGS sequence"/>
</dbReference>
<gene>
    <name evidence="1" type="ORF">SAMN02745111_01391</name>
</gene>
<dbReference type="CDD" id="cd02980">
    <property type="entry name" value="TRX_Fd_family"/>
    <property type="match status" value="1"/>
</dbReference>
<sequence>MKSLAELQAIKEKMQNKVVLREGSNEIRVVVGMATCGIAAGARPVLSALVESVNELGLSDKVTVSQTGCIGICQYEPVVEVFEAGKEKVTYVKMTAEKAREVAEAHLQGGKVLTDYTLDQGEL</sequence>
<protein>
    <submittedName>
        <fullName evidence="1">NAD(P)-dependent iron-only hydrogenase iron-sulfur protein</fullName>
    </submittedName>
</protein>
<dbReference type="Gene3D" id="3.40.30.10">
    <property type="entry name" value="Glutaredoxin"/>
    <property type="match status" value="1"/>
</dbReference>
<dbReference type="AlphaFoldDB" id="A0A1T4VQ37"/>
<reference evidence="1 2" key="1">
    <citation type="submission" date="2017-02" db="EMBL/GenBank/DDBJ databases">
        <authorList>
            <person name="Peterson S.W."/>
        </authorList>
    </citation>
    <scope>NUCLEOTIDE SEQUENCE [LARGE SCALE GENOMIC DNA]</scope>
    <source>
        <strain evidence="1 2">ATCC 35992</strain>
    </source>
</reference>
<organism evidence="1 2">
    <name type="scientific">Eubacterium uniforme</name>
    <dbReference type="NCBI Taxonomy" id="39495"/>
    <lineage>
        <taxon>Bacteria</taxon>
        <taxon>Bacillati</taxon>
        <taxon>Bacillota</taxon>
        <taxon>Clostridia</taxon>
        <taxon>Eubacteriales</taxon>
        <taxon>Eubacteriaceae</taxon>
        <taxon>Eubacterium</taxon>
    </lineage>
</organism>
<name>A0A1T4VQ37_9FIRM</name>
<proteinExistence type="predicted"/>
<evidence type="ECO:0000313" key="1">
    <source>
        <dbReference type="EMBL" id="SKA67093.1"/>
    </source>
</evidence>
<evidence type="ECO:0000313" key="2">
    <source>
        <dbReference type="Proteomes" id="UP000190814"/>
    </source>
</evidence>
<keyword evidence="2" id="KW-1185">Reference proteome</keyword>
<dbReference type="InterPro" id="IPR036249">
    <property type="entry name" value="Thioredoxin-like_sf"/>
</dbReference>
<dbReference type="STRING" id="39495.SAMN02745111_01391"/>